<dbReference type="InterPro" id="IPR004572">
    <property type="entry name" value="Protoporphyrinogen_oxidase"/>
</dbReference>
<feature type="domain" description="Amine oxidase" evidence="12">
    <location>
        <begin position="10"/>
        <end position="457"/>
    </location>
</feature>
<evidence type="ECO:0000256" key="4">
    <source>
        <dbReference type="ARBA" id="ARBA00008310"/>
    </source>
</evidence>
<accession>A0A212R764</accession>
<dbReference type="InterPro" id="IPR036188">
    <property type="entry name" value="FAD/NAD-bd_sf"/>
</dbReference>
<evidence type="ECO:0000256" key="10">
    <source>
        <dbReference type="ARBA" id="ARBA00023133"/>
    </source>
</evidence>
<name>A0A212R764_9CHLR</name>
<evidence type="ECO:0000313" key="13">
    <source>
        <dbReference type="EMBL" id="SNB67863.1"/>
    </source>
</evidence>
<keyword evidence="10 11" id="KW-0350">Heme biosynthesis</keyword>
<dbReference type="RefSeq" id="WP_159461679.1">
    <property type="nucleotide sequence ID" value="NZ_FYEK01000035.1"/>
</dbReference>
<comment type="catalytic activity">
    <reaction evidence="1">
        <text>coproporphyrinogen III + 3 O2 = coproporphyrin III + 3 H2O2</text>
        <dbReference type="Rhea" id="RHEA:43436"/>
        <dbReference type="ChEBI" id="CHEBI:15379"/>
        <dbReference type="ChEBI" id="CHEBI:16240"/>
        <dbReference type="ChEBI" id="CHEBI:57309"/>
        <dbReference type="ChEBI" id="CHEBI:131725"/>
        <dbReference type="EC" id="1.3.3.15"/>
    </reaction>
    <physiologicalReaction direction="left-to-right" evidence="1">
        <dbReference type="Rhea" id="RHEA:43437"/>
    </physiologicalReaction>
</comment>
<dbReference type="GO" id="GO:0004729">
    <property type="term" value="F:oxygen-dependent protoporphyrinogen oxidase activity"/>
    <property type="evidence" value="ECO:0007669"/>
    <property type="project" value="UniProtKB-UniRule"/>
</dbReference>
<keyword evidence="8 11" id="KW-0274">FAD</keyword>
<dbReference type="UniPathway" id="UPA00252"/>
<dbReference type="SUPFAM" id="SSF51905">
    <property type="entry name" value="FAD/NAD(P)-binding domain"/>
    <property type="match status" value="1"/>
</dbReference>
<dbReference type="FunCoup" id="A0A212R764">
    <property type="interactions" value="390"/>
</dbReference>
<dbReference type="OrthoDB" id="9805195at2"/>
<evidence type="ECO:0000259" key="12">
    <source>
        <dbReference type="Pfam" id="PF01593"/>
    </source>
</evidence>
<dbReference type="InParanoid" id="A0A212R764"/>
<sequence length="468" mass="50618">MRVVIVGGGIAGLSAAYFLERAMAPGGGPVEIFLVERASRLGGKILTLREEGFIVEGGPDSFLRAKPEGMALLRALGLESEAVAPRARAVYVLRRGRLHPIPEALLALRPDPQAVLRAGGLSWRGRLRALLEPWVPPRREDGDEPLAAFLRRRFGRAFAEAIAEPLTAGVHAGDPERLSAQALYPHLLALERRFGSLARGLRAARPAAPSGPAFVSLRAGMEALVDRLSASLRRTRILAGRAVIGLAPRREGRAFRYLVAMADGETLEADGVMLAVPAFEAARWLAPFAPEAAARLREIPFVSTAVITLAFRREQVAHPLNGSGFLVPRAEAFPLTGCTWTSSKWPGRASEGRVLLRAFVGRAGDADALAREDPELIRMAVEALRPLLGLQGSPLRAWVHRWPEGMPQYTVGHLERLAAIEVALRPFPRLCLIGASYRGVGIPDLIRQAREAARLLLGEETDPSGPPR</sequence>
<evidence type="ECO:0000256" key="8">
    <source>
        <dbReference type="ARBA" id="ARBA00022827"/>
    </source>
</evidence>
<dbReference type="Pfam" id="PF01593">
    <property type="entry name" value="Amino_oxidase"/>
    <property type="match status" value="1"/>
</dbReference>
<dbReference type="InterPro" id="IPR050464">
    <property type="entry name" value="Zeta_carotene_desat/Oxidored"/>
</dbReference>
<comment type="similarity">
    <text evidence="4 11">Belongs to the protoporphyrinogen/coproporphyrinogen oxidase family. Coproporphyrinogen III oxidase subfamily.</text>
</comment>
<dbReference type="Gene3D" id="3.50.50.60">
    <property type="entry name" value="FAD/NAD(P)-binding domain"/>
    <property type="match status" value="1"/>
</dbReference>
<dbReference type="Gene3D" id="3.90.660.20">
    <property type="entry name" value="Protoporphyrinogen oxidase, mitochondrial, domain 2"/>
    <property type="match status" value="1"/>
</dbReference>
<keyword evidence="7 11" id="KW-0285">Flavoprotein</keyword>
<keyword evidence="14" id="KW-1185">Reference proteome</keyword>
<evidence type="ECO:0000256" key="6">
    <source>
        <dbReference type="ARBA" id="ARBA00019046"/>
    </source>
</evidence>
<comment type="pathway">
    <text evidence="3 11">Porphyrin-containing compound metabolism; protoheme biosynthesis.</text>
</comment>
<dbReference type="AlphaFoldDB" id="A0A212R764"/>
<comment type="subcellular location">
    <subcellularLocation>
        <location evidence="11">Cytoplasm</location>
    </subcellularLocation>
</comment>
<dbReference type="EC" id="1.3.3.15" evidence="5 11"/>
<dbReference type="GO" id="GO:0005737">
    <property type="term" value="C:cytoplasm"/>
    <property type="evidence" value="ECO:0007669"/>
    <property type="project" value="UniProtKB-SubCell"/>
</dbReference>
<proteinExistence type="inferred from homology"/>
<dbReference type="PANTHER" id="PTHR42923:SF3">
    <property type="entry name" value="PROTOPORPHYRINOGEN OXIDASE"/>
    <property type="match status" value="1"/>
</dbReference>
<comment type="function">
    <text evidence="11">Involved in coproporphyrin-dependent heme b biosynthesis. Catalyzes the oxidation of coproporphyrinogen III to coproporphyrin III.</text>
</comment>
<dbReference type="EMBL" id="FYEK01000035">
    <property type="protein sequence ID" value="SNB67863.1"/>
    <property type="molecule type" value="Genomic_DNA"/>
</dbReference>
<keyword evidence="11" id="KW-0963">Cytoplasm</keyword>
<evidence type="ECO:0000256" key="11">
    <source>
        <dbReference type="RuleBase" id="RU364052"/>
    </source>
</evidence>
<evidence type="ECO:0000256" key="1">
    <source>
        <dbReference type="ARBA" id="ARBA00001755"/>
    </source>
</evidence>
<evidence type="ECO:0000313" key="14">
    <source>
        <dbReference type="Proteomes" id="UP000197025"/>
    </source>
</evidence>
<dbReference type="PANTHER" id="PTHR42923">
    <property type="entry name" value="PROTOPORPHYRINOGEN OXIDASE"/>
    <property type="match status" value="1"/>
</dbReference>
<dbReference type="Proteomes" id="UP000197025">
    <property type="component" value="Unassembled WGS sequence"/>
</dbReference>
<dbReference type="InterPro" id="IPR002937">
    <property type="entry name" value="Amino_oxidase"/>
</dbReference>
<dbReference type="Gene3D" id="1.10.3110.10">
    <property type="entry name" value="protoporphyrinogen ix oxidase, domain 3"/>
    <property type="match status" value="1"/>
</dbReference>
<reference evidence="14" key="1">
    <citation type="submission" date="2017-06" db="EMBL/GenBank/DDBJ databases">
        <authorList>
            <person name="Varghese N."/>
            <person name="Submissions S."/>
        </authorList>
    </citation>
    <scope>NUCLEOTIDE SEQUENCE [LARGE SCALE GENOMIC DNA]</scope>
    <source>
        <strain evidence="14">JAD2</strain>
    </source>
</reference>
<comment type="cofactor">
    <cofactor evidence="2 11">
        <name>FAD</name>
        <dbReference type="ChEBI" id="CHEBI:57692"/>
    </cofactor>
</comment>
<evidence type="ECO:0000256" key="3">
    <source>
        <dbReference type="ARBA" id="ARBA00004744"/>
    </source>
</evidence>
<evidence type="ECO:0000256" key="2">
    <source>
        <dbReference type="ARBA" id="ARBA00001974"/>
    </source>
</evidence>
<dbReference type="NCBIfam" id="TIGR00562">
    <property type="entry name" value="proto_IX_ox"/>
    <property type="match status" value="1"/>
</dbReference>
<dbReference type="GO" id="GO:0006783">
    <property type="term" value="P:heme biosynthetic process"/>
    <property type="evidence" value="ECO:0007669"/>
    <property type="project" value="UniProtKB-UniRule"/>
</dbReference>
<evidence type="ECO:0000256" key="5">
    <source>
        <dbReference type="ARBA" id="ARBA00012402"/>
    </source>
</evidence>
<organism evidence="13 14">
    <name type="scientific">Thermoflexus hugenholtzii JAD2</name>
    <dbReference type="NCBI Taxonomy" id="877466"/>
    <lineage>
        <taxon>Bacteria</taxon>
        <taxon>Bacillati</taxon>
        <taxon>Chloroflexota</taxon>
        <taxon>Thermoflexia</taxon>
        <taxon>Thermoflexales</taxon>
        <taxon>Thermoflexaceae</taxon>
        <taxon>Thermoflexus</taxon>
    </lineage>
</organism>
<protein>
    <recommendedName>
        <fullName evidence="6 11">Coproporphyrinogen III oxidase</fullName>
        <ecNumber evidence="5 11">1.3.3.15</ecNumber>
    </recommendedName>
</protein>
<evidence type="ECO:0000256" key="9">
    <source>
        <dbReference type="ARBA" id="ARBA00023002"/>
    </source>
</evidence>
<gene>
    <name evidence="13" type="ORF">SAMN02746019_00001940</name>
</gene>
<dbReference type="SUPFAM" id="SSF54373">
    <property type="entry name" value="FAD-linked reductases, C-terminal domain"/>
    <property type="match status" value="1"/>
</dbReference>
<keyword evidence="9 11" id="KW-0560">Oxidoreductase</keyword>
<evidence type="ECO:0000256" key="7">
    <source>
        <dbReference type="ARBA" id="ARBA00022630"/>
    </source>
</evidence>